<evidence type="ECO:0000256" key="1">
    <source>
        <dbReference type="SAM" id="MobiDB-lite"/>
    </source>
</evidence>
<dbReference type="PANTHER" id="PTHR31286">
    <property type="entry name" value="GLYCINE-RICH CELL WALL STRUCTURAL PROTEIN 1.8-LIKE"/>
    <property type="match status" value="1"/>
</dbReference>
<dbReference type="InterPro" id="IPR040256">
    <property type="entry name" value="At4g02000-like"/>
</dbReference>
<name>A0AAD8QR40_LOLMU</name>
<evidence type="ECO:0000313" key="2">
    <source>
        <dbReference type="EMBL" id="KAK1606731.1"/>
    </source>
</evidence>
<dbReference type="EMBL" id="JAUUTY010000007">
    <property type="protein sequence ID" value="KAK1606731.1"/>
    <property type="molecule type" value="Genomic_DNA"/>
</dbReference>
<dbReference type="AlphaFoldDB" id="A0AAD8QR40"/>
<feature type="region of interest" description="Disordered" evidence="1">
    <location>
        <begin position="291"/>
        <end position="322"/>
    </location>
</feature>
<gene>
    <name evidence="2" type="ORF">QYE76_030404</name>
</gene>
<feature type="compositionally biased region" description="Polar residues" evidence="1">
    <location>
        <begin position="385"/>
        <end position="403"/>
    </location>
</feature>
<keyword evidence="3" id="KW-1185">Reference proteome</keyword>
<evidence type="ECO:0008006" key="4">
    <source>
        <dbReference type="Google" id="ProtNLM"/>
    </source>
</evidence>
<accession>A0AAD8QR40</accession>
<reference evidence="2" key="1">
    <citation type="submission" date="2023-07" db="EMBL/GenBank/DDBJ databases">
        <title>A chromosome-level genome assembly of Lolium multiflorum.</title>
        <authorList>
            <person name="Chen Y."/>
            <person name="Copetti D."/>
            <person name="Kolliker R."/>
            <person name="Studer B."/>
        </authorList>
    </citation>
    <scope>NUCLEOTIDE SEQUENCE</scope>
    <source>
        <strain evidence="2">02402/16</strain>
        <tissue evidence="2">Leaf</tissue>
    </source>
</reference>
<proteinExistence type="predicted"/>
<comment type="caution">
    <text evidence="2">The sequence shown here is derived from an EMBL/GenBank/DDBJ whole genome shotgun (WGS) entry which is preliminary data.</text>
</comment>
<dbReference type="Proteomes" id="UP001231189">
    <property type="component" value="Unassembled WGS sequence"/>
</dbReference>
<dbReference type="PANTHER" id="PTHR31286:SF167">
    <property type="entry name" value="OS09G0268800 PROTEIN"/>
    <property type="match status" value="1"/>
</dbReference>
<protein>
    <recommendedName>
        <fullName evidence="4">DUF4283 domain-containing protein</fullName>
    </recommendedName>
</protein>
<evidence type="ECO:0000313" key="3">
    <source>
        <dbReference type="Proteomes" id="UP001231189"/>
    </source>
</evidence>
<sequence length="403" mass="44354">MGSGSGSGSRKQGDLDDMLMRLGIDEEKIDDLVFEDETDVPKEGMKWTALARVHTANPFSPQTFEQHMRVAWSPTKEIIFTPLEDKLFSIQCSCLGDWIKVEQGGPWLFRQNAVSIEAYDGLAAVDSIDLNFITVWIQIHKLPIGYRNKALVKNLVEKKVGKFVSVELKVQGIGNFVRVRVRLDVRKPLARVVTISREGQREFYAVKYEKIPKFCGFCGLFGHIHTECGTGEHEESSLKWGDFIKADFDTWSGRSSIGNRGGFGGGRGRDQLGRGHGMLGRGANVSWRFNAMHKPDDNSTELEDTGTSPIKKGVLPKDGDQTGLAAKRVLRFEEEIPSGDLLPPGEGLTEDPNAMALDTTSPIEPGGGEGLNKDRIKRSKKDGVRSNNSKGSADSSKGSVQSQ</sequence>
<feature type="region of interest" description="Disordered" evidence="1">
    <location>
        <begin position="335"/>
        <end position="403"/>
    </location>
</feature>
<organism evidence="2 3">
    <name type="scientific">Lolium multiflorum</name>
    <name type="common">Italian ryegrass</name>
    <name type="synonym">Lolium perenne subsp. multiflorum</name>
    <dbReference type="NCBI Taxonomy" id="4521"/>
    <lineage>
        <taxon>Eukaryota</taxon>
        <taxon>Viridiplantae</taxon>
        <taxon>Streptophyta</taxon>
        <taxon>Embryophyta</taxon>
        <taxon>Tracheophyta</taxon>
        <taxon>Spermatophyta</taxon>
        <taxon>Magnoliopsida</taxon>
        <taxon>Liliopsida</taxon>
        <taxon>Poales</taxon>
        <taxon>Poaceae</taxon>
        <taxon>BOP clade</taxon>
        <taxon>Pooideae</taxon>
        <taxon>Poodae</taxon>
        <taxon>Poeae</taxon>
        <taxon>Poeae Chloroplast Group 2 (Poeae type)</taxon>
        <taxon>Loliodinae</taxon>
        <taxon>Loliinae</taxon>
        <taxon>Lolium</taxon>
    </lineage>
</organism>